<sequence>MLGYNRCMVMDVIGIIEGVDTIPREVCKKLMKGELDDKRKHVSLALEPEGYPGLHPFRNPPAGYTRHSGTQKRPPERYPRVAGTGSGYFLYWKSATGHGYTRVNECTPPGQTAVRPTSSGSVGLTSGIGLVTADGLASTPNPRQSAVGNIAHGGPTSVLPTDGTQREKQNGQWLEPSTFWYSPTVVQPNSQGHHWKSVKTLLQQSRRWSQARSNNPATPLSSHR</sequence>
<proteinExistence type="predicted"/>
<reference evidence="2 3" key="1">
    <citation type="submission" date="2017-11" db="EMBL/GenBank/DDBJ databases">
        <title>De novo assembly and phasing of dikaryotic genomes from two isolates of Puccinia coronata f. sp. avenae, the causal agent of oat crown rust.</title>
        <authorList>
            <person name="Miller M.E."/>
            <person name="Zhang Y."/>
            <person name="Omidvar V."/>
            <person name="Sperschneider J."/>
            <person name="Schwessinger B."/>
            <person name="Raley C."/>
            <person name="Palmer J.M."/>
            <person name="Garnica D."/>
            <person name="Upadhyaya N."/>
            <person name="Rathjen J."/>
            <person name="Taylor J.M."/>
            <person name="Park R.F."/>
            <person name="Dodds P.N."/>
            <person name="Hirsch C.D."/>
            <person name="Kianian S.F."/>
            <person name="Figueroa M."/>
        </authorList>
    </citation>
    <scope>NUCLEOTIDE SEQUENCE [LARGE SCALE GENOMIC DNA]</scope>
    <source>
        <strain evidence="2">12SD80</strain>
    </source>
</reference>
<dbReference type="EMBL" id="PGCI01000617">
    <property type="protein sequence ID" value="PLW24061.1"/>
    <property type="molecule type" value="Genomic_DNA"/>
</dbReference>
<feature type="region of interest" description="Disordered" evidence="1">
    <location>
        <begin position="51"/>
        <end position="80"/>
    </location>
</feature>
<protein>
    <submittedName>
        <fullName evidence="2">Uncharacterized protein</fullName>
    </submittedName>
</protein>
<organism evidence="2 3">
    <name type="scientific">Puccinia coronata f. sp. avenae</name>
    <dbReference type="NCBI Taxonomy" id="200324"/>
    <lineage>
        <taxon>Eukaryota</taxon>
        <taxon>Fungi</taxon>
        <taxon>Dikarya</taxon>
        <taxon>Basidiomycota</taxon>
        <taxon>Pucciniomycotina</taxon>
        <taxon>Pucciniomycetes</taxon>
        <taxon>Pucciniales</taxon>
        <taxon>Pucciniaceae</taxon>
        <taxon>Puccinia</taxon>
    </lineage>
</organism>
<dbReference type="AlphaFoldDB" id="A0A2N5TEZ6"/>
<evidence type="ECO:0000256" key="1">
    <source>
        <dbReference type="SAM" id="MobiDB-lite"/>
    </source>
</evidence>
<gene>
    <name evidence="2" type="ORF">PCASD_14491</name>
</gene>
<name>A0A2N5TEZ6_9BASI</name>
<feature type="region of interest" description="Disordered" evidence="1">
    <location>
        <begin position="142"/>
        <end position="174"/>
    </location>
</feature>
<comment type="caution">
    <text evidence="2">The sequence shown here is derived from an EMBL/GenBank/DDBJ whole genome shotgun (WGS) entry which is preliminary data.</text>
</comment>
<feature type="region of interest" description="Disordered" evidence="1">
    <location>
        <begin position="202"/>
        <end position="224"/>
    </location>
</feature>
<accession>A0A2N5TEZ6</accession>
<evidence type="ECO:0000313" key="2">
    <source>
        <dbReference type="EMBL" id="PLW24061.1"/>
    </source>
</evidence>
<dbReference type="Proteomes" id="UP000235392">
    <property type="component" value="Unassembled WGS sequence"/>
</dbReference>
<evidence type="ECO:0000313" key="3">
    <source>
        <dbReference type="Proteomes" id="UP000235392"/>
    </source>
</evidence>